<protein>
    <recommendedName>
        <fullName evidence="1">Tf2-1-like SH3-like domain-containing protein</fullName>
    </recommendedName>
</protein>
<evidence type="ECO:0000259" key="1">
    <source>
        <dbReference type="Pfam" id="PF24626"/>
    </source>
</evidence>
<dbReference type="Proteomes" id="UP001234989">
    <property type="component" value="Chromosome 12"/>
</dbReference>
<dbReference type="Pfam" id="PF24626">
    <property type="entry name" value="SH3_Tf2-1"/>
    <property type="match status" value="1"/>
</dbReference>
<organism evidence="2 3">
    <name type="scientific">Solanum verrucosum</name>
    <dbReference type="NCBI Taxonomy" id="315347"/>
    <lineage>
        <taxon>Eukaryota</taxon>
        <taxon>Viridiplantae</taxon>
        <taxon>Streptophyta</taxon>
        <taxon>Embryophyta</taxon>
        <taxon>Tracheophyta</taxon>
        <taxon>Spermatophyta</taxon>
        <taxon>Magnoliopsida</taxon>
        <taxon>eudicotyledons</taxon>
        <taxon>Gunneridae</taxon>
        <taxon>Pentapetalae</taxon>
        <taxon>asterids</taxon>
        <taxon>lamiids</taxon>
        <taxon>Solanales</taxon>
        <taxon>Solanaceae</taxon>
        <taxon>Solanoideae</taxon>
        <taxon>Solaneae</taxon>
        <taxon>Solanum</taxon>
    </lineage>
</organism>
<evidence type="ECO:0000313" key="2">
    <source>
        <dbReference type="EMBL" id="WMV58208.1"/>
    </source>
</evidence>
<dbReference type="AlphaFoldDB" id="A0AAF0V3K9"/>
<dbReference type="PANTHER" id="PTHR46148">
    <property type="entry name" value="CHROMO DOMAIN-CONTAINING PROTEIN"/>
    <property type="match status" value="1"/>
</dbReference>
<proteinExistence type="predicted"/>
<accession>A0AAF0V3K9</accession>
<dbReference type="PANTHER" id="PTHR46148:SF60">
    <property type="entry name" value="CHROMO DOMAIN-CONTAINING PROTEIN"/>
    <property type="match status" value="1"/>
</dbReference>
<dbReference type="EMBL" id="CP133623">
    <property type="protein sequence ID" value="WMV58208.1"/>
    <property type="molecule type" value="Genomic_DNA"/>
</dbReference>
<name>A0AAF0V3K9_SOLVR</name>
<evidence type="ECO:0000313" key="3">
    <source>
        <dbReference type="Proteomes" id="UP001234989"/>
    </source>
</evidence>
<sequence>MKGVMRFIKKGKLSPRYIGPLEILDYVGLVAYRLALPPSLSGVHPVFQVSMLKKYHVDGDYIIKWALVLLEKDLWYEEEPIEILDHSVQKLRTKVIMFVKVQCKHRPVKEATWETEKDM</sequence>
<gene>
    <name evidence="2" type="ORF">MTR67_051593</name>
</gene>
<feature type="domain" description="Tf2-1-like SH3-like" evidence="1">
    <location>
        <begin position="6"/>
        <end position="56"/>
    </location>
</feature>
<reference evidence="2" key="1">
    <citation type="submission" date="2023-08" db="EMBL/GenBank/DDBJ databases">
        <title>A de novo genome assembly of Solanum verrucosum Schlechtendal, a Mexican diploid species geographically isolated from the other diploid A-genome species in potato relatives.</title>
        <authorList>
            <person name="Hosaka K."/>
        </authorList>
    </citation>
    <scope>NUCLEOTIDE SEQUENCE</scope>
    <source>
        <tissue evidence="2">Young leaves</tissue>
    </source>
</reference>
<keyword evidence="3" id="KW-1185">Reference proteome</keyword>
<dbReference type="InterPro" id="IPR056924">
    <property type="entry name" value="SH3_Tf2-1"/>
</dbReference>